<evidence type="ECO:0000313" key="2">
    <source>
        <dbReference type="Proteomes" id="UP000246702"/>
    </source>
</evidence>
<organism evidence="1 2">
    <name type="scientific">Aspergillus sclerotioniger CBS 115572</name>
    <dbReference type="NCBI Taxonomy" id="1450535"/>
    <lineage>
        <taxon>Eukaryota</taxon>
        <taxon>Fungi</taxon>
        <taxon>Dikarya</taxon>
        <taxon>Ascomycota</taxon>
        <taxon>Pezizomycotina</taxon>
        <taxon>Eurotiomycetes</taxon>
        <taxon>Eurotiomycetidae</taxon>
        <taxon>Eurotiales</taxon>
        <taxon>Aspergillaceae</taxon>
        <taxon>Aspergillus</taxon>
        <taxon>Aspergillus subgen. Circumdati</taxon>
    </lineage>
</organism>
<protein>
    <submittedName>
        <fullName evidence="1">Uncharacterized protein</fullName>
    </submittedName>
</protein>
<sequence>MFAKTPPTSQVEMTGRRCCGHILAAPRIDLSGVAFLIRGLPVSRTLFGLRFVQICSHSVDGLNSSSG</sequence>
<dbReference type="EMBL" id="MSFK01000005">
    <property type="protein sequence ID" value="PWY94223.1"/>
    <property type="molecule type" value="Genomic_DNA"/>
</dbReference>
<proteinExistence type="predicted"/>
<evidence type="ECO:0000313" key="1">
    <source>
        <dbReference type="EMBL" id="PWY94223.1"/>
    </source>
</evidence>
<reference evidence="1 2" key="1">
    <citation type="submission" date="2016-12" db="EMBL/GenBank/DDBJ databases">
        <title>The genomes of Aspergillus section Nigri reveals drivers in fungal speciation.</title>
        <authorList>
            <consortium name="DOE Joint Genome Institute"/>
            <person name="Vesth T.C."/>
            <person name="Nybo J."/>
            <person name="Theobald S."/>
            <person name="Brandl J."/>
            <person name="Frisvad J.C."/>
            <person name="Nielsen K.F."/>
            <person name="Lyhne E.K."/>
            <person name="Kogle M.E."/>
            <person name="Kuo A."/>
            <person name="Riley R."/>
            <person name="Clum A."/>
            <person name="Nolan M."/>
            <person name="Lipzen A."/>
            <person name="Salamov A."/>
            <person name="Henrissat B."/>
            <person name="Wiebenga A."/>
            <person name="De Vries R.P."/>
            <person name="Grigoriev I.V."/>
            <person name="Mortensen U.H."/>
            <person name="Andersen M.R."/>
            <person name="Baker S.E."/>
        </authorList>
    </citation>
    <scope>NUCLEOTIDE SEQUENCE [LARGE SCALE GENOMIC DNA]</scope>
    <source>
        <strain evidence="1 2">CBS 115572</strain>
    </source>
</reference>
<gene>
    <name evidence="1" type="ORF">BO94DRAFT_325128</name>
</gene>
<dbReference type="Proteomes" id="UP000246702">
    <property type="component" value="Unassembled WGS sequence"/>
</dbReference>
<name>A0A317X6M7_9EURO</name>
<dbReference type="GeneID" id="37109074"/>
<dbReference type="RefSeq" id="XP_025470984.1">
    <property type="nucleotide sequence ID" value="XM_025606931.1"/>
</dbReference>
<accession>A0A317X6M7</accession>
<keyword evidence="2" id="KW-1185">Reference proteome</keyword>
<dbReference type="AlphaFoldDB" id="A0A317X6M7"/>
<comment type="caution">
    <text evidence="1">The sequence shown here is derived from an EMBL/GenBank/DDBJ whole genome shotgun (WGS) entry which is preliminary data.</text>
</comment>